<dbReference type="Proteomes" id="UP000292583">
    <property type="component" value="Unassembled WGS sequence"/>
</dbReference>
<dbReference type="GO" id="GO:0005737">
    <property type="term" value="C:cytoplasm"/>
    <property type="evidence" value="ECO:0007669"/>
    <property type="project" value="UniProtKB-SubCell"/>
</dbReference>
<dbReference type="HAMAP" id="MF_00004">
    <property type="entry name" value="Aden_phosphoribosyltr"/>
    <property type="match status" value="1"/>
</dbReference>
<keyword evidence="14" id="KW-1185">Reference proteome</keyword>
<evidence type="ECO:0000256" key="9">
    <source>
        <dbReference type="ARBA" id="ARBA00022679"/>
    </source>
</evidence>
<dbReference type="Pfam" id="PF00156">
    <property type="entry name" value="Pribosyltran"/>
    <property type="match status" value="1"/>
</dbReference>
<dbReference type="InterPro" id="IPR000836">
    <property type="entry name" value="PRTase_dom"/>
</dbReference>
<evidence type="ECO:0000256" key="3">
    <source>
        <dbReference type="ARBA" id="ARBA00004496"/>
    </source>
</evidence>
<name>A0A4Q9JSN3_9BACT</name>
<dbReference type="RefSeq" id="WP_131186911.1">
    <property type="nucleotide sequence ID" value="NZ_CP076657.1"/>
</dbReference>
<dbReference type="PANTHER" id="PTHR32315">
    <property type="entry name" value="ADENINE PHOSPHORIBOSYLTRANSFERASE"/>
    <property type="match status" value="1"/>
</dbReference>
<dbReference type="EMBL" id="QPGR01000018">
    <property type="protein sequence ID" value="TBR78877.1"/>
    <property type="molecule type" value="Genomic_DNA"/>
</dbReference>
<evidence type="ECO:0000256" key="4">
    <source>
        <dbReference type="ARBA" id="ARBA00004659"/>
    </source>
</evidence>
<comment type="similarity">
    <text evidence="5 11">Belongs to the purine/pyrimidine phosphoribosyltransferase family.</text>
</comment>
<evidence type="ECO:0000256" key="5">
    <source>
        <dbReference type="ARBA" id="ARBA00008391"/>
    </source>
</evidence>
<comment type="caution">
    <text evidence="13">The sequence shown here is derived from an EMBL/GenBank/DDBJ whole genome shotgun (WGS) entry which is preliminary data.</text>
</comment>
<evidence type="ECO:0000256" key="10">
    <source>
        <dbReference type="ARBA" id="ARBA00022726"/>
    </source>
</evidence>
<evidence type="ECO:0000313" key="13">
    <source>
        <dbReference type="EMBL" id="TBR78877.1"/>
    </source>
</evidence>
<dbReference type="UniPathway" id="UPA00588">
    <property type="reaction ID" value="UER00646"/>
</dbReference>
<dbReference type="OrthoDB" id="9803963at2"/>
<gene>
    <name evidence="11 13" type="primary">apt</name>
    <name evidence="13" type="ORF">DU473_07520</name>
</gene>
<dbReference type="InterPro" id="IPR050054">
    <property type="entry name" value="UPRTase/APRTase"/>
</dbReference>
<keyword evidence="10 11" id="KW-0660">Purine salvage</keyword>
<evidence type="ECO:0000256" key="1">
    <source>
        <dbReference type="ARBA" id="ARBA00000868"/>
    </source>
</evidence>
<keyword evidence="7 11" id="KW-0963">Cytoplasm</keyword>
<dbReference type="AlphaFoldDB" id="A0A4Q9JSN3"/>
<evidence type="ECO:0000256" key="11">
    <source>
        <dbReference type="HAMAP-Rule" id="MF_00004"/>
    </source>
</evidence>
<dbReference type="FunFam" id="3.40.50.2020:FF:000021">
    <property type="entry name" value="Adenine phosphoribosyltransferase"/>
    <property type="match status" value="1"/>
</dbReference>
<dbReference type="NCBIfam" id="NF002636">
    <property type="entry name" value="PRK02304.1-5"/>
    <property type="match status" value="1"/>
</dbReference>
<comment type="function">
    <text evidence="2 11">Catalyzes a salvage reaction resulting in the formation of AMP, that is energically less costly than de novo synthesis.</text>
</comment>
<evidence type="ECO:0000256" key="7">
    <source>
        <dbReference type="ARBA" id="ARBA00022490"/>
    </source>
</evidence>
<dbReference type="GO" id="GO:0006168">
    <property type="term" value="P:adenine salvage"/>
    <property type="evidence" value="ECO:0007669"/>
    <property type="project" value="InterPro"/>
</dbReference>
<protein>
    <recommendedName>
        <fullName evidence="6 11">Adenine phosphoribosyltransferase</fullName>
        <shortName evidence="11">APRT</shortName>
        <ecNumber evidence="6 11">2.4.2.7</ecNumber>
    </recommendedName>
</protein>
<evidence type="ECO:0000259" key="12">
    <source>
        <dbReference type="Pfam" id="PF00156"/>
    </source>
</evidence>
<reference evidence="13 14" key="1">
    <citation type="submission" date="2018-07" db="EMBL/GenBank/DDBJ databases">
        <title>Campylobacter zealandensis sp. nov., isolated from birds and water in New Zealand.</title>
        <authorList>
            <person name="Wilkinson D.A."/>
            <person name="Biggs P.J."/>
            <person name="French N.P."/>
            <person name="Midwinter A.C."/>
        </authorList>
    </citation>
    <scope>NUCLEOTIDE SEQUENCE [LARGE SCALE GENOMIC DNA]</scope>
    <source>
        <strain evidence="13 14">B423b</strain>
    </source>
</reference>
<dbReference type="EC" id="2.4.2.7" evidence="6 11"/>
<sequence length="182" mass="20403">MITLNTKEQKYLLDTIRTIADFPKKGIQFRDITTLLNNKEALSFLLNHLQERYKNTKLDFIAGAESRGFIFAAMLCARLNVPFVPIRKPKKLPYKTFSCEYELEYGSDTLEIHQDAFNGISNAKVLLVDDLIATGGTAIASCELIQKAGGQCIESCFLLELKDLKGVEKLSSITSVYSILQI</sequence>
<evidence type="ECO:0000256" key="8">
    <source>
        <dbReference type="ARBA" id="ARBA00022676"/>
    </source>
</evidence>
<evidence type="ECO:0000256" key="6">
    <source>
        <dbReference type="ARBA" id="ARBA00011893"/>
    </source>
</evidence>
<dbReference type="GO" id="GO:0016208">
    <property type="term" value="F:AMP binding"/>
    <property type="evidence" value="ECO:0007669"/>
    <property type="project" value="TreeGrafter"/>
</dbReference>
<dbReference type="SUPFAM" id="SSF53271">
    <property type="entry name" value="PRTase-like"/>
    <property type="match status" value="1"/>
</dbReference>
<dbReference type="NCBIfam" id="TIGR01090">
    <property type="entry name" value="apt"/>
    <property type="match status" value="1"/>
</dbReference>
<keyword evidence="8 11" id="KW-0328">Glycosyltransferase</keyword>
<dbReference type="GO" id="GO:0003999">
    <property type="term" value="F:adenine phosphoribosyltransferase activity"/>
    <property type="evidence" value="ECO:0007669"/>
    <property type="project" value="UniProtKB-UniRule"/>
</dbReference>
<dbReference type="GO" id="GO:0006166">
    <property type="term" value="P:purine ribonucleoside salvage"/>
    <property type="evidence" value="ECO:0007669"/>
    <property type="project" value="UniProtKB-UniRule"/>
</dbReference>
<comment type="subunit">
    <text evidence="11">Homodimer.</text>
</comment>
<dbReference type="PANTHER" id="PTHR32315:SF3">
    <property type="entry name" value="ADENINE PHOSPHORIBOSYLTRANSFERASE"/>
    <property type="match status" value="1"/>
</dbReference>
<dbReference type="CDD" id="cd06223">
    <property type="entry name" value="PRTases_typeI"/>
    <property type="match status" value="1"/>
</dbReference>
<comment type="subcellular location">
    <subcellularLocation>
        <location evidence="3 11">Cytoplasm</location>
    </subcellularLocation>
</comment>
<evidence type="ECO:0000256" key="2">
    <source>
        <dbReference type="ARBA" id="ARBA00003968"/>
    </source>
</evidence>
<dbReference type="GO" id="GO:0044209">
    <property type="term" value="P:AMP salvage"/>
    <property type="evidence" value="ECO:0007669"/>
    <property type="project" value="UniProtKB-UniRule"/>
</dbReference>
<proteinExistence type="inferred from homology"/>
<comment type="catalytic activity">
    <reaction evidence="1 11">
        <text>AMP + diphosphate = 5-phospho-alpha-D-ribose 1-diphosphate + adenine</text>
        <dbReference type="Rhea" id="RHEA:16609"/>
        <dbReference type="ChEBI" id="CHEBI:16708"/>
        <dbReference type="ChEBI" id="CHEBI:33019"/>
        <dbReference type="ChEBI" id="CHEBI:58017"/>
        <dbReference type="ChEBI" id="CHEBI:456215"/>
        <dbReference type="EC" id="2.4.2.7"/>
    </reaction>
</comment>
<evidence type="ECO:0000313" key="14">
    <source>
        <dbReference type="Proteomes" id="UP000292583"/>
    </source>
</evidence>
<dbReference type="NCBIfam" id="NF002634">
    <property type="entry name" value="PRK02304.1-3"/>
    <property type="match status" value="1"/>
</dbReference>
<comment type="pathway">
    <text evidence="4 11">Purine metabolism; AMP biosynthesis via salvage pathway; AMP from adenine: step 1/1.</text>
</comment>
<dbReference type="Gene3D" id="3.40.50.2020">
    <property type="match status" value="1"/>
</dbReference>
<keyword evidence="9 11" id="KW-0808">Transferase</keyword>
<dbReference type="InterPro" id="IPR029057">
    <property type="entry name" value="PRTase-like"/>
</dbReference>
<organism evidence="13 14">
    <name type="scientific">Campylobacter novaezeelandiae</name>
    <dbReference type="NCBI Taxonomy" id="2267891"/>
    <lineage>
        <taxon>Bacteria</taxon>
        <taxon>Pseudomonadati</taxon>
        <taxon>Campylobacterota</taxon>
        <taxon>Epsilonproteobacteria</taxon>
        <taxon>Campylobacterales</taxon>
        <taxon>Campylobacteraceae</taxon>
        <taxon>Campylobacter</taxon>
    </lineage>
</organism>
<accession>A0A4Q9JSN3</accession>
<dbReference type="GO" id="GO:0002055">
    <property type="term" value="F:adenine binding"/>
    <property type="evidence" value="ECO:0007669"/>
    <property type="project" value="TreeGrafter"/>
</dbReference>
<dbReference type="InterPro" id="IPR005764">
    <property type="entry name" value="Ade_phspho_trans"/>
</dbReference>
<feature type="domain" description="Phosphoribosyltransferase" evidence="12">
    <location>
        <begin position="47"/>
        <end position="160"/>
    </location>
</feature>